<accession>A0A3G3JUG1</accession>
<dbReference type="RefSeq" id="WP_123039937.1">
    <property type="nucleotide sequence ID" value="NZ_CP033433.1"/>
</dbReference>
<reference evidence="2 3" key="1">
    <citation type="submission" date="2018-10" db="EMBL/GenBank/DDBJ databases">
        <title>Genome Sequence of Cohnella sp.</title>
        <authorList>
            <person name="Srinivasan S."/>
            <person name="Kim M.K."/>
        </authorList>
    </citation>
    <scope>NUCLEOTIDE SEQUENCE [LARGE SCALE GENOMIC DNA]</scope>
    <source>
        <strain evidence="2 3">18JY8-7</strain>
    </source>
</reference>
<sequence length="253" mass="27467">MLRRFYLASAALLGLSCLSGCMGYGNQVPADKAFAMSASALAGSESYGFAGEVAIYDPSGTVANQSRYQGEVTGHGNLNLKWSGGQVLRAKAAEEGPSTFHPMELLKAIQSGGAKAEYDTQQAANGAGDVRLRLTLVPETARNQIANSLKEELDRLRTDLKGRKLTAEQKKRAEDLLTHADSRLDAALATLKVQTVCLWTADPKTWFPRQMTEQTQLAYTWNGKPYSEKRVSVTDFLPAGRSVTMGKNAHRIP</sequence>
<dbReference type="PROSITE" id="PS51257">
    <property type="entry name" value="PROKAR_LIPOPROTEIN"/>
    <property type="match status" value="1"/>
</dbReference>
<protein>
    <recommendedName>
        <fullName evidence="4">Lipoprotein</fullName>
    </recommendedName>
</protein>
<evidence type="ECO:0000313" key="3">
    <source>
        <dbReference type="Proteomes" id="UP000269097"/>
    </source>
</evidence>
<gene>
    <name evidence="2" type="ORF">EAV92_04430</name>
</gene>
<dbReference type="EMBL" id="CP033433">
    <property type="protein sequence ID" value="AYQ71875.1"/>
    <property type="molecule type" value="Genomic_DNA"/>
</dbReference>
<feature type="chain" id="PRO_5039537740" description="Lipoprotein" evidence="1">
    <location>
        <begin position="24"/>
        <end position="253"/>
    </location>
</feature>
<keyword evidence="1" id="KW-0732">Signal</keyword>
<evidence type="ECO:0008006" key="4">
    <source>
        <dbReference type="Google" id="ProtNLM"/>
    </source>
</evidence>
<evidence type="ECO:0000256" key="1">
    <source>
        <dbReference type="SAM" id="SignalP"/>
    </source>
</evidence>
<keyword evidence="3" id="KW-1185">Reference proteome</keyword>
<dbReference type="Proteomes" id="UP000269097">
    <property type="component" value="Chromosome"/>
</dbReference>
<dbReference type="AlphaFoldDB" id="A0A3G3JUG1"/>
<evidence type="ECO:0000313" key="2">
    <source>
        <dbReference type="EMBL" id="AYQ71875.1"/>
    </source>
</evidence>
<feature type="signal peptide" evidence="1">
    <location>
        <begin position="1"/>
        <end position="23"/>
    </location>
</feature>
<proteinExistence type="predicted"/>
<dbReference type="KEGG" id="coh:EAV92_04430"/>
<name>A0A3G3JUG1_9BACL</name>
<organism evidence="2 3">
    <name type="scientific">Cohnella candidum</name>
    <dbReference type="NCBI Taxonomy" id="2674991"/>
    <lineage>
        <taxon>Bacteria</taxon>
        <taxon>Bacillati</taxon>
        <taxon>Bacillota</taxon>
        <taxon>Bacilli</taxon>
        <taxon>Bacillales</taxon>
        <taxon>Paenibacillaceae</taxon>
        <taxon>Cohnella</taxon>
    </lineage>
</organism>